<comment type="function">
    <text evidence="5">Required for the activity of the bacterial periplasmic transport system of putrescine.</text>
</comment>
<evidence type="ECO:0000256" key="3">
    <source>
        <dbReference type="ARBA" id="ARBA00022729"/>
    </source>
</evidence>
<evidence type="ECO:0000256" key="4">
    <source>
        <dbReference type="ARBA" id="ARBA00022764"/>
    </source>
</evidence>
<dbReference type="Gene3D" id="3.40.190.10">
    <property type="entry name" value="Periplasmic binding protein-like II"/>
    <property type="match status" value="2"/>
</dbReference>
<organism evidence="7 8">
    <name type="scientific">PS1 clade bacterium</name>
    <dbReference type="NCBI Taxonomy" id="2175152"/>
    <lineage>
        <taxon>Bacteria</taxon>
        <taxon>Pseudomonadati</taxon>
        <taxon>Pseudomonadota</taxon>
        <taxon>Alphaproteobacteria</taxon>
        <taxon>PS1 clade</taxon>
    </lineage>
</organism>
<dbReference type="Proteomes" id="UP000253570">
    <property type="component" value="Unassembled WGS sequence"/>
</dbReference>
<dbReference type="EMBL" id="QOQD01000002">
    <property type="protein sequence ID" value="RCL74409.1"/>
    <property type="molecule type" value="Genomic_DNA"/>
</dbReference>
<comment type="similarity">
    <text evidence="5">Belongs to the bacterial solute-binding protein PotD/PotF family.</text>
</comment>
<dbReference type="CDD" id="cd13590">
    <property type="entry name" value="PBP2_PotD_PotF_like"/>
    <property type="match status" value="1"/>
</dbReference>
<evidence type="ECO:0000256" key="2">
    <source>
        <dbReference type="ARBA" id="ARBA00022448"/>
    </source>
</evidence>
<dbReference type="InterPro" id="IPR006059">
    <property type="entry name" value="SBP"/>
</dbReference>
<evidence type="ECO:0000313" key="7">
    <source>
        <dbReference type="EMBL" id="RCL74409.1"/>
    </source>
</evidence>
<dbReference type="InterPro" id="IPR006311">
    <property type="entry name" value="TAT_signal"/>
</dbReference>
<dbReference type="SUPFAM" id="SSF53850">
    <property type="entry name" value="Periplasmic binding protein-like II"/>
    <property type="match status" value="1"/>
</dbReference>
<evidence type="ECO:0000313" key="8">
    <source>
        <dbReference type="Proteomes" id="UP000253570"/>
    </source>
</evidence>
<dbReference type="Pfam" id="PF13416">
    <property type="entry name" value="SBP_bac_8"/>
    <property type="match status" value="1"/>
</dbReference>
<reference evidence="7 8" key="1">
    <citation type="journal article" date="2018" name="Microbiome">
        <title>Fine metagenomic profile of the Mediterranean stratified and mixed water columns revealed by assembly and recruitment.</title>
        <authorList>
            <person name="Haro-Moreno J.M."/>
            <person name="Lopez-Perez M."/>
            <person name="De La Torre J.R."/>
            <person name="Picazo A."/>
            <person name="Camacho A."/>
            <person name="Rodriguez-Valera F."/>
        </authorList>
    </citation>
    <scope>NUCLEOTIDE SEQUENCE [LARGE SCALE GENOMIC DNA]</scope>
    <source>
        <strain evidence="7">MED-G57</strain>
    </source>
</reference>
<feature type="binding site" evidence="6">
    <location>
        <position position="335"/>
    </location>
    <ligand>
        <name>spermidine</name>
        <dbReference type="ChEBI" id="CHEBI:57834"/>
    </ligand>
</feature>
<dbReference type="GO" id="GO:0015846">
    <property type="term" value="P:polyamine transport"/>
    <property type="evidence" value="ECO:0007669"/>
    <property type="project" value="InterPro"/>
</dbReference>
<sequence>MNHKNKISRRRFITGSSAFAVGLTLNPFKLFANSENNLNFYNWDDYIGENTLSDFADQTGIRTKMDFFADNDELFSKLREGNPGYDIIVPSDIYVEKMIKAGMLDKIDHDKIPNMTNIDRNFLNPVFDPSRAYSVPYMWGTVGIGYNIARVKGKPNSWSSLYESGKYSSNISLLSEATTVIAIGLKYLGYSLNSTNIKEYKEVEELLIEQKKHIKVFAEDNGQDLLASGEVVLAQEFNGDVAQLMLEDSDISYIVPNEGSIIWEDCLCIPKDAPNKENAHKFINYLLGAKTGADLADYIQYATPNKEAKNLMGLDYIKNPAIFPTDEIIKVCENQIYLGEEIGQVIQDSWTRILAS</sequence>
<dbReference type="PANTHER" id="PTHR30222">
    <property type="entry name" value="SPERMIDINE/PUTRESCINE-BINDING PERIPLASMIC PROTEIN"/>
    <property type="match status" value="1"/>
</dbReference>
<accession>A0A368DRG8</accession>
<dbReference type="GO" id="GO:0042597">
    <property type="term" value="C:periplasmic space"/>
    <property type="evidence" value="ECO:0007669"/>
    <property type="project" value="UniProtKB-SubCell"/>
</dbReference>
<dbReference type="InterPro" id="IPR001188">
    <property type="entry name" value="Sperm_putr-bd"/>
</dbReference>
<proteinExistence type="inferred from homology"/>
<evidence type="ECO:0000256" key="5">
    <source>
        <dbReference type="PIRNR" id="PIRNR019574"/>
    </source>
</evidence>
<comment type="subcellular location">
    <subcellularLocation>
        <location evidence="1 5">Periplasm</location>
    </subcellularLocation>
</comment>
<dbReference type="GO" id="GO:0019808">
    <property type="term" value="F:polyamine binding"/>
    <property type="evidence" value="ECO:0007669"/>
    <property type="project" value="InterPro"/>
</dbReference>
<dbReference type="AlphaFoldDB" id="A0A368DRG8"/>
<evidence type="ECO:0000256" key="1">
    <source>
        <dbReference type="ARBA" id="ARBA00004418"/>
    </source>
</evidence>
<keyword evidence="2 5" id="KW-0813">Transport</keyword>
<evidence type="ECO:0000256" key="6">
    <source>
        <dbReference type="PIRSR" id="PIRSR019574-1"/>
    </source>
</evidence>
<gene>
    <name evidence="7" type="ORF">DBW71_01400</name>
</gene>
<name>A0A368DRG8_9PROT</name>
<dbReference type="PRINTS" id="PR00909">
    <property type="entry name" value="SPERMDNBNDNG"/>
</dbReference>
<comment type="caution">
    <text evidence="7">The sequence shown here is derived from an EMBL/GenBank/DDBJ whole genome shotgun (WGS) entry which is preliminary data.</text>
</comment>
<dbReference type="PANTHER" id="PTHR30222:SF17">
    <property type="entry name" value="SPERMIDINE_PUTRESCINE-BINDING PERIPLASMIC PROTEIN"/>
    <property type="match status" value="1"/>
</dbReference>
<dbReference type="PROSITE" id="PS51318">
    <property type="entry name" value="TAT"/>
    <property type="match status" value="1"/>
</dbReference>
<keyword evidence="4 5" id="KW-0574">Periplasm</keyword>
<protein>
    <recommendedName>
        <fullName evidence="5">Putrescine-binding periplasmic protein</fullName>
    </recommendedName>
</protein>
<keyword evidence="3" id="KW-0732">Signal</keyword>
<dbReference type="PIRSF" id="PIRSF019574">
    <property type="entry name" value="Periplasmic_polyamine_BP"/>
    <property type="match status" value="1"/>
</dbReference>